<organism evidence="7 8">
    <name type="scientific">Clostridium brassicae</name>
    <dbReference type="NCBI Taxonomy" id="2999072"/>
    <lineage>
        <taxon>Bacteria</taxon>
        <taxon>Bacillati</taxon>
        <taxon>Bacillota</taxon>
        <taxon>Clostridia</taxon>
        <taxon>Eubacteriales</taxon>
        <taxon>Clostridiaceae</taxon>
        <taxon>Clostridium</taxon>
    </lineage>
</organism>
<evidence type="ECO:0000256" key="6">
    <source>
        <dbReference type="HAMAP-Rule" id="MF_02040"/>
    </source>
</evidence>
<dbReference type="InterPro" id="IPR033756">
    <property type="entry name" value="YlxH/NBP35"/>
</dbReference>
<dbReference type="PANTHER" id="PTHR42961:SF2">
    <property type="entry name" value="IRON-SULFUR PROTEIN NUBPL"/>
    <property type="match status" value="1"/>
</dbReference>
<keyword evidence="5 6" id="KW-0411">Iron-sulfur</keyword>
<proteinExistence type="inferred from homology"/>
<protein>
    <recommendedName>
        <fullName evidence="6">Iron-sulfur cluster carrier protein</fullName>
    </recommendedName>
</protein>
<comment type="caution">
    <text evidence="7">The sequence shown here is derived from an EMBL/GenBank/DDBJ whole genome shotgun (WGS) entry which is preliminary data.</text>
</comment>
<evidence type="ECO:0000313" key="8">
    <source>
        <dbReference type="Proteomes" id="UP001144612"/>
    </source>
</evidence>
<feature type="binding site" evidence="6">
    <location>
        <begin position="37"/>
        <end position="44"/>
    </location>
    <ligand>
        <name>ATP</name>
        <dbReference type="ChEBI" id="CHEBI:30616"/>
    </ligand>
</feature>
<comment type="function">
    <text evidence="6">Binds and transfers iron-sulfur (Fe-S) clusters to target apoproteins. Can hydrolyze ATP.</text>
</comment>
<reference evidence="7" key="1">
    <citation type="submission" date="2022-12" db="EMBL/GenBank/DDBJ databases">
        <title>Clostridium sp. nov., isolated from industrial wastewater.</title>
        <authorList>
            <person name="Jiayan W."/>
        </authorList>
    </citation>
    <scope>NUCLEOTIDE SEQUENCE</scope>
    <source>
        <strain evidence="7">ZC22-4</strain>
    </source>
</reference>
<dbReference type="InterPro" id="IPR027417">
    <property type="entry name" value="P-loop_NTPase"/>
</dbReference>
<gene>
    <name evidence="7" type="ORF">OW729_11400</name>
</gene>
<dbReference type="SUPFAM" id="SSF52540">
    <property type="entry name" value="P-loop containing nucleoside triphosphate hydrolases"/>
    <property type="match status" value="1"/>
</dbReference>
<dbReference type="CDD" id="cd02037">
    <property type="entry name" value="Mrp_NBP35"/>
    <property type="match status" value="1"/>
</dbReference>
<evidence type="ECO:0000256" key="2">
    <source>
        <dbReference type="ARBA" id="ARBA00022741"/>
    </source>
</evidence>
<dbReference type="Pfam" id="PF10609">
    <property type="entry name" value="ParA"/>
    <property type="match status" value="1"/>
</dbReference>
<dbReference type="Proteomes" id="UP001144612">
    <property type="component" value="Unassembled WGS sequence"/>
</dbReference>
<keyword evidence="8" id="KW-1185">Reference proteome</keyword>
<dbReference type="HAMAP" id="MF_02040">
    <property type="entry name" value="Mrp_NBP35"/>
    <property type="match status" value="1"/>
</dbReference>
<comment type="similarity">
    <text evidence="6">Belongs to the Mrp/NBP35 ATP-binding proteins family.</text>
</comment>
<dbReference type="InterPro" id="IPR044304">
    <property type="entry name" value="NUBPL-like"/>
</dbReference>
<evidence type="ECO:0000256" key="5">
    <source>
        <dbReference type="ARBA" id="ARBA00023014"/>
    </source>
</evidence>
<keyword evidence="2 6" id="KW-0547">Nucleotide-binding</keyword>
<comment type="subunit">
    <text evidence="6">Homodimer.</text>
</comment>
<dbReference type="GO" id="GO:0005524">
    <property type="term" value="F:ATP binding"/>
    <property type="evidence" value="ECO:0007669"/>
    <property type="project" value="UniProtKB-KW"/>
</dbReference>
<dbReference type="InterPro" id="IPR000808">
    <property type="entry name" value="Mrp-like_CS"/>
</dbReference>
<dbReference type="PANTHER" id="PTHR42961">
    <property type="entry name" value="IRON-SULFUR PROTEIN NUBPL"/>
    <property type="match status" value="1"/>
</dbReference>
<keyword evidence="1 6" id="KW-0479">Metal-binding</keyword>
<evidence type="ECO:0000256" key="3">
    <source>
        <dbReference type="ARBA" id="ARBA00022840"/>
    </source>
</evidence>
<evidence type="ECO:0000313" key="7">
    <source>
        <dbReference type="EMBL" id="MCY6959210.1"/>
    </source>
</evidence>
<keyword evidence="6" id="KW-0378">Hydrolase</keyword>
<dbReference type="RefSeq" id="WP_268061633.1">
    <property type="nucleotide sequence ID" value="NZ_JAPQFJ010000011.1"/>
</dbReference>
<evidence type="ECO:0000256" key="1">
    <source>
        <dbReference type="ARBA" id="ARBA00022723"/>
    </source>
</evidence>
<dbReference type="PROSITE" id="PS01215">
    <property type="entry name" value="MRP"/>
    <property type="match status" value="1"/>
</dbReference>
<keyword evidence="3 6" id="KW-0067">ATP-binding</keyword>
<dbReference type="Gene3D" id="3.40.50.300">
    <property type="entry name" value="P-loop containing nucleotide triphosphate hydrolases"/>
    <property type="match status" value="1"/>
</dbReference>
<accession>A0ABT4DA99</accession>
<sequence length="280" mass="30674">MSSCDTCPSKGTCNEQECSKTFPKNGNIKNIIGVISGKGGVGKSTVTGILATQLAKNGYKVGVLDADITGPSMPRVFGINNQRAQAIQHEGTEEVKFVPIQTEGGVKVMSLNLLTEEEEQPVIWRGPLITGVLNQMYTDTIWGELDYLLIDMPPGTGDIALTIMQSLPITGMVVVSTPQDMVSMIVKKVVIMIEKMGINLLGVVENMAYIKCEACGDKIKVFSKKPSEEHAKYLGANLLAEMPINLDMVESLEQGKMESFIRESKEYDELYNNFVKELNK</sequence>
<keyword evidence="4 6" id="KW-0408">Iron</keyword>
<name>A0ABT4DA99_9CLOT</name>
<dbReference type="InterPro" id="IPR019591">
    <property type="entry name" value="Mrp/NBP35_ATP-bd"/>
</dbReference>
<evidence type="ECO:0000256" key="4">
    <source>
        <dbReference type="ARBA" id="ARBA00023004"/>
    </source>
</evidence>
<dbReference type="EMBL" id="JAPQFJ010000011">
    <property type="protein sequence ID" value="MCY6959210.1"/>
    <property type="molecule type" value="Genomic_DNA"/>
</dbReference>